<comment type="caution">
    <text evidence="2">The sequence shown here is derived from an EMBL/GenBank/DDBJ whole genome shotgun (WGS) entry which is preliminary data.</text>
</comment>
<feature type="chain" id="PRO_5040181161" description="Extracellular membrane protein CFEM domain-containing protein" evidence="1">
    <location>
        <begin position="18"/>
        <end position="63"/>
    </location>
</feature>
<organism evidence="2 3">
    <name type="scientific">Hymenoscyphus fraxineus</name>
    <dbReference type="NCBI Taxonomy" id="746836"/>
    <lineage>
        <taxon>Eukaryota</taxon>
        <taxon>Fungi</taxon>
        <taxon>Dikarya</taxon>
        <taxon>Ascomycota</taxon>
        <taxon>Pezizomycotina</taxon>
        <taxon>Leotiomycetes</taxon>
        <taxon>Helotiales</taxon>
        <taxon>Helotiaceae</taxon>
        <taxon>Hymenoscyphus</taxon>
    </lineage>
</organism>
<sequence length="63" mass="6852">MHFRNLILALAVTTATAWTQCPHTYEECADGCSLESRGGIQGWICDVGAQINKCTCKDGTVVY</sequence>
<protein>
    <recommendedName>
        <fullName evidence="4">Extracellular membrane protein CFEM domain-containing protein</fullName>
    </recommendedName>
</protein>
<feature type="signal peptide" evidence="1">
    <location>
        <begin position="1"/>
        <end position="17"/>
    </location>
</feature>
<keyword evidence="3" id="KW-1185">Reference proteome</keyword>
<evidence type="ECO:0000313" key="2">
    <source>
        <dbReference type="EMBL" id="CAG8949968.1"/>
    </source>
</evidence>
<dbReference type="Proteomes" id="UP000696280">
    <property type="component" value="Unassembled WGS sequence"/>
</dbReference>
<proteinExistence type="predicted"/>
<evidence type="ECO:0000256" key="1">
    <source>
        <dbReference type="SAM" id="SignalP"/>
    </source>
</evidence>
<keyword evidence="1" id="KW-0732">Signal</keyword>
<dbReference type="EMBL" id="CAJVRL010000025">
    <property type="protein sequence ID" value="CAG8949968.1"/>
    <property type="molecule type" value="Genomic_DNA"/>
</dbReference>
<name>A0A9N9KN12_9HELO</name>
<dbReference type="AlphaFoldDB" id="A0A9N9KN12"/>
<gene>
    <name evidence="2" type="ORF">HYFRA_00004300</name>
</gene>
<accession>A0A9N9KN12</accession>
<reference evidence="2" key="1">
    <citation type="submission" date="2021-07" db="EMBL/GenBank/DDBJ databases">
        <authorList>
            <person name="Durling M."/>
        </authorList>
    </citation>
    <scope>NUCLEOTIDE SEQUENCE</scope>
</reference>
<evidence type="ECO:0008006" key="4">
    <source>
        <dbReference type="Google" id="ProtNLM"/>
    </source>
</evidence>
<evidence type="ECO:0000313" key="3">
    <source>
        <dbReference type="Proteomes" id="UP000696280"/>
    </source>
</evidence>